<dbReference type="GO" id="GO:0071972">
    <property type="term" value="F:peptidoglycan L,D-transpeptidase activity"/>
    <property type="evidence" value="ECO:0007669"/>
    <property type="project" value="TreeGrafter"/>
</dbReference>
<evidence type="ECO:0000256" key="1">
    <source>
        <dbReference type="ARBA" id="ARBA00004752"/>
    </source>
</evidence>
<dbReference type="Proteomes" id="UP000198852">
    <property type="component" value="Unassembled WGS sequence"/>
</dbReference>
<dbReference type="AlphaFoldDB" id="A0A1I6REQ7"/>
<evidence type="ECO:0000256" key="6">
    <source>
        <dbReference type="ARBA" id="ARBA00023316"/>
    </source>
</evidence>
<feature type="signal peptide" evidence="8">
    <location>
        <begin position="1"/>
        <end position="18"/>
    </location>
</feature>
<dbReference type="InterPro" id="IPR005490">
    <property type="entry name" value="LD_TPept_cat_dom"/>
</dbReference>
<dbReference type="Pfam" id="PF17964">
    <property type="entry name" value="Big_10"/>
    <property type="match status" value="1"/>
</dbReference>
<dbReference type="InterPro" id="IPR041280">
    <property type="entry name" value="Big_10"/>
</dbReference>
<dbReference type="Pfam" id="PF03734">
    <property type="entry name" value="YkuD"/>
    <property type="match status" value="1"/>
</dbReference>
<keyword evidence="6 7" id="KW-0961">Cell wall biogenesis/degradation</keyword>
<keyword evidence="10" id="KW-0449">Lipoprotein</keyword>
<dbReference type="STRING" id="95161.SAMN05660874_02141"/>
<keyword evidence="4 7" id="KW-0573">Peptidoglycan synthesis</keyword>
<comment type="pathway">
    <text evidence="1 7">Cell wall biogenesis; peptidoglycan biosynthesis.</text>
</comment>
<dbReference type="PANTHER" id="PTHR30582">
    <property type="entry name" value="L,D-TRANSPEPTIDASE"/>
    <property type="match status" value="1"/>
</dbReference>
<evidence type="ECO:0000313" key="10">
    <source>
        <dbReference type="EMBL" id="SFS63154.1"/>
    </source>
</evidence>
<keyword evidence="5" id="KW-0012">Acyltransferase</keyword>
<evidence type="ECO:0000256" key="3">
    <source>
        <dbReference type="ARBA" id="ARBA00022960"/>
    </source>
</evidence>
<dbReference type="Gene3D" id="2.60.40.3780">
    <property type="match status" value="1"/>
</dbReference>
<dbReference type="CDD" id="cd13432">
    <property type="entry name" value="LDT_IgD_like_2"/>
    <property type="match status" value="1"/>
</dbReference>
<evidence type="ECO:0000313" key="11">
    <source>
        <dbReference type="Proteomes" id="UP000198852"/>
    </source>
</evidence>
<evidence type="ECO:0000256" key="2">
    <source>
        <dbReference type="ARBA" id="ARBA00022679"/>
    </source>
</evidence>
<evidence type="ECO:0000256" key="8">
    <source>
        <dbReference type="SAM" id="SignalP"/>
    </source>
</evidence>
<dbReference type="InterPro" id="IPR038063">
    <property type="entry name" value="Transpep_catalytic_dom"/>
</dbReference>
<name>A0A1I6REQ7_9PSEU</name>
<dbReference type="CDD" id="cd16913">
    <property type="entry name" value="YkuD_like"/>
    <property type="match status" value="1"/>
</dbReference>
<dbReference type="GO" id="GO:0005576">
    <property type="term" value="C:extracellular region"/>
    <property type="evidence" value="ECO:0007669"/>
    <property type="project" value="TreeGrafter"/>
</dbReference>
<dbReference type="GO" id="GO:0008360">
    <property type="term" value="P:regulation of cell shape"/>
    <property type="evidence" value="ECO:0007669"/>
    <property type="project" value="UniProtKB-UniRule"/>
</dbReference>
<evidence type="ECO:0000259" key="9">
    <source>
        <dbReference type="PROSITE" id="PS52029"/>
    </source>
</evidence>
<dbReference type="GO" id="GO:0016746">
    <property type="term" value="F:acyltransferase activity"/>
    <property type="evidence" value="ECO:0007669"/>
    <property type="project" value="UniProtKB-KW"/>
</dbReference>
<evidence type="ECO:0000256" key="4">
    <source>
        <dbReference type="ARBA" id="ARBA00022984"/>
    </source>
</evidence>
<accession>A0A1I6REQ7</accession>
<dbReference type="Gene3D" id="2.40.440.10">
    <property type="entry name" value="L,D-transpeptidase catalytic domain-like"/>
    <property type="match status" value="1"/>
</dbReference>
<dbReference type="SUPFAM" id="SSF141523">
    <property type="entry name" value="L,D-transpeptidase catalytic domain-like"/>
    <property type="match status" value="1"/>
</dbReference>
<feature type="active site" description="Proton donor/acceptor" evidence="7">
    <location>
        <position position="309"/>
    </location>
</feature>
<reference evidence="11" key="1">
    <citation type="submission" date="2016-10" db="EMBL/GenBank/DDBJ databases">
        <authorList>
            <person name="Varghese N."/>
            <person name="Submissions S."/>
        </authorList>
    </citation>
    <scope>NUCLEOTIDE SEQUENCE [LARGE SCALE GENOMIC DNA]</scope>
    <source>
        <strain evidence="11">DSM 44771</strain>
    </source>
</reference>
<dbReference type="PROSITE" id="PS52029">
    <property type="entry name" value="LD_TPASE"/>
    <property type="match status" value="1"/>
</dbReference>
<feature type="chain" id="PRO_5039026907" evidence="8">
    <location>
        <begin position="19"/>
        <end position="384"/>
    </location>
</feature>
<keyword evidence="3 7" id="KW-0133">Cell shape</keyword>
<dbReference type="OrthoDB" id="5242354at2"/>
<dbReference type="UniPathway" id="UPA00219"/>
<dbReference type="GO" id="GO:0071555">
    <property type="term" value="P:cell wall organization"/>
    <property type="evidence" value="ECO:0007669"/>
    <property type="project" value="UniProtKB-UniRule"/>
</dbReference>
<feature type="active site" description="Nucleophile" evidence="7">
    <location>
        <position position="327"/>
    </location>
</feature>
<feature type="domain" description="L,D-TPase catalytic" evidence="9">
    <location>
        <begin position="225"/>
        <end position="351"/>
    </location>
</feature>
<dbReference type="GO" id="GO:0018104">
    <property type="term" value="P:peptidoglycan-protein cross-linking"/>
    <property type="evidence" value="ECO:0007669"/>
    <property type="project" value="TreeGrafter"/>
</dbReference>
<protein>
    <submittedName>
        <fullName evidence="10">Lipoprotein-anchoring transpeptidase ErfK/SrfK</fullName>
    </submittedName>
</protein>
<dbReference type="EMBL" id="FOZX01000003">
    <property type="protein sequence ID" value="SFS63154.1"/>
    <property type="molecule type" value="Genomic_DNA"/>
</dbReference>
<evidence type="ECO:0000256" key="7">
    <source>
        <dbReference type="PROSITE-ProRule" id="PRU01373"/>
    </source>
</evidence>
<proteinExistence type="predicted"/>
<keyword evidence="11" id="KW-1185">Reference proteome</keyword>
<sequence>MRGVVACQLAIASLVACAVTACGGPDPSEASVTTSIPDKTAQLAPSDPLVLTAHRGVLTSVNVTANGAPVPGEIDRSGHKWQINEPLAFGTTYHVQAVAHDQEGRPSIPLNSTFTTATPTDIVNVDRTRPSDGDTVGIAMPVSIYFDKPVQDKAAVERRLQIETSVPTEGSFNWYSDDQVNWRPKEYWKAGTQVKVKANLYGIDTGGGVMGDKNFESNFTIGRDQRSVGDIDNHTFTVYQDGQEIRKMDASYGQSAYPTQYGIHVATERHDSVRMNSWSWGGPARGAPGSYDEVLPNAVRISNNGEYVHTNTASTGAQGNSNVTHGCVNLSSTDGRWFLEFTQIGDPVEIIGTEKPLTKADGDIWDWTVPWEEYVKGSALYHAP</sequence>
<dbReference type="PANTHER" id="PTHR30582:SF2">
    <property type="entry name" value="L,D-TRANSPEPTIDASE YCIB-RELATED"/>
    <property type="match status" value="1"/>
</dbReference>
<evidence type="ECO:0000256" key="5">
    <source>
        <dbReference type="ARBA" id="ARBA00023315"/>
    </source>
</evidence>
<keyword evidence="2" id="KW-0808">Transferase</keyword>
<organism evidence="10 11">
    <name type="scientific">Saccharopolyspora flava</name>
    <dbReference type="NCBI Taxonomy" id="95161"/>
    <lineage>
        <taxon>Bacteria</taxon>
        <taxon>Bacillati</taxon>
        <taxon>Actinomycetota</taxon>
        <taxon>Actinomycetes</taxon>
        <taxon>Pseudonocardiales</taxon>
        <taxon>Pseudonocardiaceae</taxon>
        <taxon>Saccharopolyspora</taxon>
    </lineage>
</organism>
<dbReference type="Gene3D" id="2.60.40.3710">
    <property type="match status" value="1"/>
</dbReference>
<dbReference type="PROSITE" id="PS51257">
    <property type="entry name" value="PROKAR_LIPOPROTEIN"/>
    <property type="match status" value="1"/>
</dbReference>
<gene>
    <name evidence="10" type="ORF">SAMN05660874_02141</name>
</gene>
<keyword evidence="8" id="KW-0732">Signal</keyword>
<dbReference type="InterPro" id="IPR050979">
    <property type="entry name" value="LD-transpeptidase"/>
</dbReference>